<keyword evidence="2" id="KW-0812">Transmembrane</keyword>
<gene>
    <name evidence="3" type="ORF">GALL_349680</name>
</gene>
<dbReference type="EMBL" id="MLJW01000721">
    <property type="protein sequence ID" value="OIQ83243.1"/>
    <property type="molecule type" value="Genomic_DNA"/>
</dbReference>
<feature type="transmembrane region" description="Helical" evidence="2">
    <location>
        <begin position="169"/>
        <end position="192"/>
    </location>
</feature>
<proteinExistence type="predicted"/>
<evidence type="ECO:0000256" key="2">
    <source>
        <dbReference type="SAM" id="Phobius"/>
    </source>
</evidence>
<keyword evidence="2" id="KW-0472">Membrane</keyword>
<evidence type="ECO:0000256" key="1">
    <source>
        <dbReference type="SAM" id="Coils"/>
    </source>
</evidence>
<organism evidence="3">
    <name type="scientific">mine drainage metagenome</name>
    <dbReference type="NCBI Taxonomy" id="410659"/>
    <lineage>
        <taxon>unclassified sequences</taxon>
        <taxon>metagenomes</taxon>
        <taxon>ecological metagenomes</taxon>
    </lineage>
</organism>
<name>A0A1J5R0I9_9ZZZZ</name>
<sequence>MSESGVHAHAPHEEALHHAAEGHNRGLNQWVAIFTALLAALGAVVSYQGSHLMNEVLLHKNEAVLKKAHATDEWNYYQAVSTKQHLMELARDLAPADRQPAIAGKIAKYEGQKTEIKARADALEAASTKADEESDRLNRPHTGMARSLIFLQIAISLASITALTGRKWLFGAAILSALVGVGLWAAALGLAAA</sequence>
<dbReference type="AlphaFoldDB" id="A0A1J5R0I9"/>
<protein>
    <recommendedName>
        <fullName evidence="4">DUF4337 domain-containing protein</fullName>
    </recommendedName>
</protein>
<comment type="caution">
    <text evidence="3">The sequence shown here is derived from an EMBL/GenBank/DDBJ whole genome shotgun (WGS) entry which is preliminary data.</text>
</comment>
<keyword evidence="1" id="KW-0175">Coiled coil</keyword>
<evidence type="ECO:0000313" key="3">
    <source>
        <dbReference type="EMBL" id="OIQ83243.1"/>
    </source>
</evidence>
<keyword evidence="2" id="KW-1133">Transmembrane helix</keyword>
<feature type="transmembrane region" description="Helical" evidence="2">
    <location>
        <begin position="30"/>
        <end position="47"/>
    </location>
</feature>
<evidence type="ECO:0008006" key="4">
    <source>
        <dbReference type="Google" id="ProtNLM"/>
    </source>
</evidence>
<feature type="transmembrane region" description="Helical" evidence="2">
    <location>
        <begin position="144"/>
        <end position="163"/>
    </location>
</feature>
<dbReference type="Pfam" id="PF14235">
    <property type="entry name" value="DUF4337"/>
    <property type="match status" value="1"/>
</dbReference>
<accession>A0A1J5R0I9</accession>
<feature type="coiled-coil region" evidence="1">
    <location>
        <begin position="106"/>
        <end position="133"/>
    </location>
</feature>
<reference evidence="3" key="1">
    <citation type="submission" date="2016-10" db="EMBL/GenBank/DDBJ databases">
        <title>Sequence of Gallionella enrichment culture.</title>
        <authorList>
            <person name="Poehlein A."/>
            <person name="Muehling M."/>
            <person name="Daniel R."/>
        </authorList>
    </citation>
    <scope>NUCLEOTIDE SEQUENCE</scope>
</reference>
<dbReference type="InterPro" id="IPR025570">
    <property type="entry name" value="DUF4337"/>
</dbReference>